<dbReference type="EMBL" id="JAHGAW010000007">
    <property type="protein sequence ID" value="MBT2187732.1"/>
    <property type="molecule type" value="Genomic_DNA"/>
</dbReference>
<reference evidence="1" key="1">
    <citation type="submission" date="2021-05" db="EMBL/GenBank/DDBJ databases">
        <title>Genome of Sphingobium sp. strain.</title>
        <authorList>
            <person name="Fan R."/>
        </authorList>
    </citation>
    <scope>NUCLEOTIDE SEQUENCE</scope>
    <source>
        <strain evidence="1">H33</strain>
    </source>
</reference>
<evidence type="ECO:0000313" key="1">
    <source>
        <dbReference type="EMBL" id="MBT2187732.1"/>
    </source>
</evidence>
<dbReference type="Proteomes" id="UP001138757">
    <property type="component" value="Unassembled WGS sequence"/>
</dbReference>
<accession>A0A9X1DD41</accession>
<name>A0A9X1DD41_9SPHN</name>
<sequence>MNALENGAVSPADLAPLPRLLLAYAPAEMRDWHGLCWLLDQRLAAVAQRGGDATIAAIRLAWWDAVLVENDLSKGRGEPLVERWRLIAPAGMEQVAGQLIDGWRALVAPEAMSEEDLLAYGEARGGGLFGLLAGDAQAAQGRDVRSAGCLWALWDLAAHVRDESLARRAVATAREVADRSIPPAGAGFKPLRLARALALADVRTGRVPRGGFSPRHYGRLLLASLRG</sequence>
<organism evidence="1 2">
    <name type="scientific">Sphingobium nicotianae</name>
    <dbReference type="NCBI Taxonomy" id="2782607"/>
    <lineage>
        <taxon>Bacteria</taxon>
        <taxon>Pseudomonadati</taxon>
        <taxon>Pseudomonadota</taxon>
        <taxon>Alphaproteobacteria</taxon>
        <taxon>Sphingomonadales</taxon>
        <taxon>Sphingomonadaceae</taxon>
        <taxon>Sphingobium</taxon>
    </lineage>
</organism>
<dbReference type="RefSeq" id="WP_214623951.1">
    <property type="nucleotide sequence ID" value="NZ_JAHGAW010000007.1"/>
</dbReference>
<proteinExistence type="predicted"/>
<protein>
    <recommendedName>
        <fullName evidence="3">Phytoene synthase</fullName>
    </recommendedName>
</protein>
<keyword evidence="2" id="KW-1185">Reference proteome</keyword>
<dbReference type="AlphaFoldDB" id="A0A9X1DD41"/>
<comment type="caution">
    <text evidence="1">The sequence shown here is derived from an EMBL/GenBank/DDBJ whole genome shotgun (WGS) entry which is preliminary data.</text>
</comment>
<evidence type="ECO:0008006" key="3">
    <source>
        <dbReference type="Google" id="ProtNLM"/>
    </source>
</evidence>
<evidence type="ECO:0000313" key="2">
    <source>
        <dbReference type="Proteomes" id="UP001138757"/>
    </source>
</evidence>
<gene>
    <name evidence="1" type="ORF">KK488_12330</name>
</gene>